<dbReference type="InterPro" id="IPR010472">
    <property type="entry name" value="FH3_dom"/>
</dbReference>
<keyword evidence="1" id="KW-1133">Transmembrane helix</keyword>
<accession>A0A060YY48</accession>
<feature type="transmembrane region" description="Helical" evidence="1">
    <location>
        <begin position="6"/>
        <end position="28"/>
    </location>
</feature>
<keyword evidence="1" id="KW-0472">Membrane</keyword>
<dbReference type="Gene3D" id="1.10.238.150">
    <property type="entry name" value="Formin, FH3 diaphanous domain"/>
    <property type="match status" value="1"/>
</dbReference>
<dbReference type="STRING" id="8022.A0A060YY48"/>
<keyword evidence="1" id="KW-0812">Transmembrane</keyword>
<dbReference type="Pfam" id="PF06367">
    <property type="entry name" value="Drf_FH3"/>
    <property type="match status" value="1"/>
</dbReference>
<evidence type="ECO:0000259" key="2">
    <source>
        <dbReference type="Pfam" id="PF06367"/>
    </source>
</evidence>
<dbReference type="GO" id="GO:0003779">
    <property type="term" value="F:actin binding"/>
    <property type="evidence" value="ECO:0007669"/>
    <property type="project" value="InterPro"/>
</dbReference>
<name>A0A060YY48_ONCMY</name>
<dbReference type="AlphaFoldDB" id="A0A060YY48"/>
<protein>
    <recommendedName>
        <fullName evidence="2">Formin FH3 domain-containing protein</fullName>
    </recommendedName>
</protein>
<dbReference type="PaxDb" id="8022-A0A060YY48"/>
<dbReference type="PANTHER" id="PTHR46345:SF5">
    <property type="entry name" value="INVERTED FORMIN-2"/>
    <property type="match status" value="1"/>
</dbReference>
<dbReference type="PANTHER" id="PTHR46345">
    <property type="entry name" value="INVERTED FORMIN-2"/>
    <property type="match status" value="1"/>
</dbReference>
<feature type="non-terminal residue" evidence="3">
    <location>
        <position position="239"/>
    </location>
</feature>
<evidence type="ECO:0000313" key="4">
    <source>
        <dbReference type="Proteomes" id="UP000193380"/>
    </source>
</evidence>
<proteinExistence type="predicted"/>
<sequence length="239" mass="26594">MHSTPIFFHTVTCFFLWKYLFVYVFVCYRETDDVDLNIQCETFEDTMAYDDAEMESMYGGIDMSSHQEVFAILFTKVSSSPASVQLLSILHALLLLGPEHSEVWLALEALADRASLLAQEPEVDSTERLMERLVSSKAQQGLPKVKVKTTDRGVQIDLRERLTDHLVVLVKGSTSPVATAPPPPSPPPPLQGMAAFGTPPPNLRPHHFLASLGCCPLPLPRLSPVSLLPNLIYQGWVHR</sequence>
<evidence type="ECO:0000256" key="1">
    <source>
        <dbReference type="SAM" id="Phobius"/>
    </source>
</evidence>
<gene>
    <name evidence="3" type="ORF">GSONMT00038788001</name>
</gene>
<evidence type="ECO:0000313" key="3">
    <source>
        <dbReference type="EMBL" id="CDQ96676.1"/>
    </source>
</evidence>
<dbReference type="Proteomes" id="UP000193380">
    <property type="component" value="Unassembled WGS sequence"/>
</dbReference>
<feature type="domain" description="Formin FH3" evidence="2">
    <location>
        <begin position="29"/>
        <end position="127"/>
    </location>
</feature>
<dbReference type="SUPFAM" id="SSF48371">
    <property type="entry name" value="ARM repeat"/>
    <property type="match status" value="1"/>
</dbReference>
<dbReference type="InterPro" id="IPR016024">
    <property type="entry name" value="ARM-type_fold"/>
</dbReference>
<reference evidence="3" key="2">
    <citation type="submission" date="2014-03" db="EMBL/GenBank/DDBJ databases">
        <authorList>
            <person name="Genoscope - CEA"/>
        </authorList>
    </citation>
    <scope>NUCLEOTIDE SEQUENCE</scope>
</reference>
<dbReference type="EMBL" id="FR926773">
    <property type="protein sequence ID" value="CDQ96676.1"/>
    <property type="molecule type" value="Genomic_DNA"/>
</dbReference>
<organism evidence="3 4">
    <name type="scientific">Oncorhynchus mykiss</name>
    <name type="common">Rainbow trout</name>
    <name type="synonym">Salmo gairdneri</name>
    <dbReference type="NCBI Taxonomy" id="8022"/>
    <lineage>
        <taxon>Eukaryota</taxon>
        <taxon>Metazoa</taxon>
        <taxon>Chordata</taxon>
        <taxon>Craniata</taxon>
        <taxon>Vertebrata</taxon>
        <taxon>Euteleostomi</taxon>
        <taxon>Actinopterygii</taxon>
        <taxon>Neopterygii</taxon>
        <taxon>Teleostei</taxon>
        <taxon>Protacanthopterygii</taxon>
        <taxon>Salmoniformes</taxon>
        <taxon>Salmonidae</taxon>
        <taxon>Salmoninae</taxon>
        <taxon>Oncorhynchus</taxon>
    </lineage>
</organism>
<reference evidence="3" key="1">
    <citation type="journal article" date="2014" name="Nat. Commun.">
        <title>The rainbow trout genome provides novel insights into evolution after whole-genome duplication in vertebrates.</title>
        <authorList>
            <person name="Berthelot C."/>
            <person name="Brunet F."/>
            <person name="Chalopin D."/>
            <person name="Juanchich A."/>
            <person name="Bernard M."/>
            <person name="Noel B."/>
            <person name="Bento P."/>
            <person name="Da Silva C."/>
            <person name="Labadie K."/>
            <person name="Alberti A."/>
            <person name="Aury J.M."/>
            <person name="Louis A."/>
            <person name="Dehais P."/>
            <person name="Bardou P."/>
            <person name="Montfort J."/>
            <person name="Klopp C."/>
            <person name="Cabau C."/>
            <person name="Gaspin C."/>
            <person name="Thorgaard G.H."/>
            <person name="Boussaha M."/>
            <person name="Quillet E."/>
            <person name="Guyomard R."/>
            <person name="Galiana D."/>
            <person name="Bobe J."/>
            <person name="Volff J.N."/>
            <person name="Genet C."/>
            <person name="Wincker P."/>
            <person name="Jaillon O."/>
            <person name="Roest Crollius H."/>
            <person name="Guiguen Y."/>
        </authorList>
    </citation>
    <scope>NUCLEOTIDE SEQUENCE [LARGE SCALE GENOMIC DNA]</scope>
</reference>